<dbReference type="OrthoDB" id="7204167at2"/>
<dbReference type="Gene3D" id="3.10.129.10">
    <property type="entry name" value="Hotdog Thioesterase"/>
    <property type="match status" value="1"/>
</dbReference>
<dbReference type="AlphaFoldDB" id="A0A4R4DCR4"/>
<sequence length="106" mass="11763">MVEVDREFRGSPLVDLRCGFRAPAHFAEVLTHEIAPPVLGEGRSYRLAHRFQLPDGSLATKGVQRRIWGCEIDGTLRGVERPAQIAAALRWSGVCVSPRWRVDGLA</sequence>
<reference evidence="1 2" key="1">
    <citation type="submission" date="2019-03" db="EMBL/GenBank/DDBJ databases">
        <title>Paracraurococcus aquatilis NE82 genome sequence.</title>
        <authorList>
            <person name="Zhao Y."/>
            <person name="Du Z."/>
        </authorList>
    </citation>
    <scope>NUCLEOTIDE SEQUENCE [LARGE SCALE GENOMIC DNA]</scope>
    <source>
        <strain evidence="1 2">NE82</strain>
    </source>
</reference>
<name>A0A4R4DCR4_9PROT</name>
<proteinExistence type="predicted"/>
<dbReference type="Proteomes" id="UP000295023">
    <property type="component" value="Unassembled WGS sequence"/>
</dbReference>
<dbReference type="RefSeq" id="WP_132291613.1">
    <property type="nucleotide sequence ID" value="NZ_SKBM01000016.1"/>
</dbReference>
<keyword evidence="2" id="KW-1185">Reference proteome</keyword>
<evidence type="ECO:0000313" key="1">
    <source>
        <dbReference type="EMBL" id="TCZ58526.1"/>
    </source>
</evidence>
<dbReference type="EMBL" id="SKBM01000016">
    <property type="protein sequence ID" value="TCZ58526.1"/>
    <property type="molecule type" value="Genomic_DNA"/>
</dbReference>
<dbReference type="SUPFAM" id="SSF54637">
    <property type="entry name" value="Thioesterase/thiol ester dehydrase-isomerase"/>
    <property type="match status" value="1"/>
</dbReference>
<protein>
    <submittedName>
        <fullName evidence="1">Uncharacterized protein</fullName>
    </submittedName>
</protein>
<dbReference type="InterPro" id="IPR029069">
    <property type="entry name" value="HotDog_dom_sf"/>
</dbReference>
<evidence type="ECO:0000313" key="2">
    <source>
        <dbReference type="Proteomes" id="UP000295023"/>
    </source>
</evidence>
<organism evidence="1 2">
    <name type="scientific">Roseicella aquatilis</name>
    <dbReference type="NCBI Taxonomy" id="2527868"/>
    <lineage>
        <taxon>Bacteria</taxon>
        <taxon>Pseudomonadati</taxon>
        <taxon>Pseudomonadota</taxon>
        <taxon>Alphaproteobacteria</taxon>
        <taxon>Acetobacterales</taxon>
        <taxon>Roseomonadaceae</taxon>
        <taxon>Roseicella</taxon>
    </lineage>
</organism>
<accession>A0A4R4DCR4</accession>
<comment type="caution">
    <text evidence="1">The sequence shown here is derived from an EMBL/GenBank/DDBJ whole genome shotgun (WGS) entry which is preliminary data.</text>
</comment>
<gene>
    <name evidence="1" type="ORF">EXY23_16390</name>
</gene>